<feature type="domain" description="Ribophorin II C-terminal" evidence="16">
    <location>
        <begin position="509"/>
        <end position="605"/>
    </location>
</feature>
<dbReference type="EMBL" id="OV651829">
    <property type="protein sequence ID" value="CAH1104518.1"/>
    <property type="molecule type" value="Genomic_DNA"/>
</dbReference>
<dbReference type="PANTHER" id="PTHR12640">
    <property type="entry name" value="RIBOPHORIN II"/>
    <property type="match status" value="1"/>
</dbReference>
<dbReference type="OrthoDB" id="432292at2759"/>
<comment type="pathway">
    <text evidence="3 12">Protein modification; protein glycosylation.</text>
</comment>
<comment type="similarity">
    <text evidence="4 12">Belongs to the SWP1 family.</text>
</comment>
<dbReference type="InterPro" id="IPR056790">
    <property type="entry name" value="Ribophorin_II_C"/>
</dbReference>
<feature type="domain" description="Ribophorin II third" evidence="14">
    <location>
        <begin position="371"/>
        <end position="484"/>
    </location>
</feature>
<name>A0A9P0CQR2_9CUCU</name>
<feature type="domain" description="Ribophorin II second" evidence="15">
    <location>
        <begin position="270"/>
        <end position="356"/>
    </location>
</feature>
<sequence>MKFSTFCVLVLCIIYALLQTVHASIGGYISPTDRNKFIQILKKSIKVEGDDIISPYYGIKAFKLLNIPFDTKDPICENIKKNFKYQSIESSFYTYSAYNLLACHGKIHTPEAIKAIQSVIESGKASISDIRYGLEILTTLKEQIPNPSKIAQALQAKLKEDDSLQNLGHALHAASLLGDSGKFALDRVEDIVVQADEVDGKLLQWEGGLTTTSLIITGLLRLPGATPLKSSQADKFANYLLTRKTVQTPKGVLALLEAAASLSLSTVSPVSISIIGPPQISAEKSELKIQVCSIFGVPHRVPPTPIELESVTKLADNSVVLSKQALKQGGSSTEFVLPLKLDPGLYKVIINAGPQSSDFVIRALGSLTVKSLEIGLSDSDGGAALKLTKLVYRNKLDKPLQADASQNLIIKFSLSRPVHQAFLRLHAAKREIIFVAEQDSSKLYLVEVNLEKELSENGNFEMELILGDALITNPVRWNLGNIEINLGSHLTKESPKALRGPKPDIEHLFRPAEKRPPEAVSLFFTGITAAPFLILLILWAKIGVNFGNFTALSLPFHVGFGAILSLFTLFWLKLDMFVTCAWLVPIGGFTFFSGHKLLSHLARSRKQEKADK</sequence>
<dbReference type="GO" id="GO:0008250">
    <property type="term" value="C:oligosaccharyltransferase complex"/>
    <property type="evidence" value="ECO:0007669"/>
    <property type="project" value="UniProtKB-UniRule"/>
</dbReference>
<dbReference type="Pfam" id="PF23861">
    <property type="entry name" value="Ribophorin_II_2nd"/>
    <property type="match status" value="1"/>
</dbReference>
<evidence type="ECO:0000256" key="9">
    <source>
        <dbReference type="ARBA" id="ARBA00022989"/>
    </source>
</evidence>
<evidence type="ECO:0000259" key="14">
    <source>
        <dbReference type="Pfam" id="PF23860"/>
    </source>
</evidence>
<dbReference type="InterPro" id="IPR008814">
    <property type="entry name" value="Swp1"/>
</dbReference>
<dbReference type="Pfam" id="PF23860">
    <property type="entry name" value="Ribophorin_II_3rd"/>
    <property type="match status" value="1"/>
</dbReference>
<dbReference type="InterPro" id="IPR055373">
    <property type="entry name" value="Ribophorin_II_N"/>
</dbReference>
<evidence type="ECO:0000256" key="11">
    <source>
        <dbReference type="ARBA" id="ARBA00046750"/>
    </source>
</evidence>
<dbReference type="Proteomes" id="UP001153636">
    <property type="component" value="Chromosome 17"/>
</dbReference>
<comment type="subunit">
    <text evidence="11">Component of the oligosaccharyltransferase (OST) complex. OST exists in two different complex forms which contain common core subunits RPN1, RPN2, OST48, OST4, DAD1 and TMEM258, either STT3A or STT3B as catalytic subunits, and form-specific accessory subunits. STT3A complex assembly occurs through the formation of 3 subcomplexes. Subcomplex 1 contains RPN1 and TMEM258, subcomplex 2 contains the STT3A-specific subunits STT3A, DC2/OSTC, and KCP2 as well as the core subunit OST4, and subcomplex 3 contains RPN2, DAD1, and OST48. The STT3A complex can form stable complexes with the Sec61 complex or with both the Sec61 and TRAP complexes. Interacts with DDI2. Interacts with TMEM35A/NACHO.</text>
</comment>
<evidence type="ECO:0000256" key="12">
    <source>
        <dbReference type="RuleBase" id="RU366029"/>
    </source>
</evidence>
<feature type="signal peptide" evidence="12">
    <location>
        <begin position="1"/>
        <end position="23"/>
    </location>
</feature>
<keyword evidence="6 12" id="KW-0812">Transmembrane</keyword>
<evidence type="ECO:0000256" key="1">
    <source>
        <dbReference type="ARBA" id="ARBA00002791"/>
    </source>
</evidence>
<evidence type="ECO:0000256" key="10">
    <source>
        <dbReference type="ARBA" id="ARBA00023136"/>
    </source>
</evidence>
<organism evidence="17 18">
    <name type="scientific">Psylliodes chrysocephalus</name>
    <dbReference type="NCBI Taxonomy" id="3402493"/>
    <lineage>
        <taxon>Eukaryota</taxon>
        <taxon>Metazoa</taxon>
        <taxon>Ecdysozoa</taxon>
        <taxon>Arthropoda</taxon>
        <taxon>Hexapoda</taxon>
        <taxon>Insecta</taxon>
        <taxon>Pterygota</taxon>
        <taxon>Neoptera</taxon>
        <taxon>Endopterygota</taxon>
        <taxon>Coleoptera</taxon>
        <taxon>Polyphaga</taxon>
        <taxon>Cucujiformia</taxon>
        <taxon>Chrysomeloidea</taxon>
        <taxon>Chrysomelidae</taxon>
        <taxon>Galerucinae</taxon>
        <taxon>Alticini</taxon>
        <taxon>Psylliodes</taxon>
    </lineage>
</organism>
<dbReference type="GO" id="GO:0006487">
    <property type="term" value="P:protein N-linked glycosylation"/>
    <property type="evidence" value="ECO:0007669"/>
    <property type="project" value="UniProtKB-UniRule"/>
</dbReference>
<dbReference type="Pfam" id="PF25147">
    <property type="entry name" value="Ribophorin_II_C"/>
    <property type="match status" value="1"/>
</dbReference>
<reference evidence="17" key="1">
    <citation type="submission" date="2022-01" db="EMBL/GenBank/DDBJ databases">
        <authorList>
            <person name="King R."/>
        </authorList>
    </citation>
    <scope>NUCLEOTIDE SEQUENCE</scope>
</reference>
<keyword evidence="9 12" id="KW-1133">Transmembrane helix</keyword>
<evidence type="ECO:0000313" key="17">
    <source>
        <dbReference type="EMBL" id="CAH1104518.1"/>
    </source>
</evidence>
<keyword evidence="8 12" id="KW-0256">Endoplasmic reticulum</keyword>
<feature type="domain" description="Ribophorin II N-terminal" evidence="13">
    <location>
        <begin position="29"/>
        <end position="263"/>
    </location>
</feature>
<feature type="chain" id="PRO_5040535156" description="Dolichyl-diphosphooligosaccharide--protein glycosyltransferase subunit 2" evidence="12">
    <location>
        <begin position="24"/>
        <end position="612"/>
    </location>
</feature>
<dbReference type="AlphaFoldDB" id="A0A9P0CQR2"/>
<comment type="subcellular location">
    <subcellularLocation>
        <location evidence="2 12">Endoplasmic reticulum membrane</location>
        <topology evidence="2 12">Multi-pass membrane protein</topology>
    </subcellularLocation>
</comment>
<evidence type="ECO:0000256" key="8">
    <source>
        <dbReference type="ARBA" id="ARBA00022824"/>
    </source>
</evidence>
<keyword evidence="18" id="KW-1185">Reference proteome</keyword>
<evidence type="ECO:0000313" key="18">
    <source>
        <dbReference type="Proteomes" id="UP001153636"/>
    </source>
</evidence>
<feature type="transmembrane region" description="Helical" evidence="12">
    <location>
        <begin position="519"/>
        <end position="539"/>
    </location>
</feature>
<evidence type="ECO:0000259" key="16">
    <source>
        <dbReference type="Pfam" id="PF25147"/>
    </source>
</evidence>
<evidence type="ECO:0000259" key="15">
    <source>
        <dbReference type="Pfam" id="PF23861"/>
    </source>
</evidence>
<evidence type="ECO:0000256" key="5">
    <source>
        <dbReference type="ARBA" id="ARBA00017612"/>
    </source>
</evidence>
<accession>A0A9P0CQR2</accession>
<dbReference type="InterPro" id="IPR055374">
    <property type="entry name" value="Ribophorin_II_3rd"/>
</dbReference>
<evidence type="ECO:0000256" key="7">
    <source>
        <dbReference type="ARBA" id="ARBA00022729"/>
    </source>
</evidence>
<evidence type="ECO:0000256" key="3">
    <source>
        <dbReference type="ARBA" id="ARBA00004922"/>
    </source>
</evidence>
<evidence type="ECO:0000256" key="6">
    <source>
        <dbReference type="ARBA" id="ARBA00022692"/>
    </source>
</evidence>
<dbReference type="InterPro" id="IPR055375">
    <property type="entry name" value="Ribophorin_II_2nd"/>
</dbReference>
<dbReference type="PANTHER" id="PTHR12640:SF0">
    <property type="entry name" value="DOLICHYL-DIPHOSPHOOLIGOSACCHARIDE--PROTEIN GLYCOSYLTRANSFERASE SUBUNIT 2"/>
    <property type="match status" value="1"/>
</dbReference>
<feature type="transmembrane region" description="Helical" evidence="12">
    <location>
        <begin position="576"/>
        <end position="598"/>
    </location>
</feature>
<evidence type="ECO:0000259" key="13">
    <source>
        <dbReference type="Pfam" id="PF05817"/>
    </source>
</evidence>
<gene>
    <name evidence="17" type="ORF">PSYICH_LOCUS5376</name>
</gene>
<evidence type="ECO:0000256" key="4">
    <source>
        <dbReference type="ARBA" id="ARBA00009038"/>
    </source>
</evidence>
<evidence type="ECO:0000256" key="2">
    <source>
        <dbReference type="ARBA" id="ARBA00004477"/>
    </source>
</evidence>
<proteinExistence type="inferred from homology"/>
<protein>
    <recommendedName>
        <fullName evidence="5 12">Dolichyl-diphosphooligosaccharide--protein glycosyltransferase subunit 2</fullName>
    </recommendedName>
    <alternativeName>
        <fullName evidence="12">Ribophorin-2</fullName>
    </alternativeName>
</protein>
<keyword evidence="7 12" id="KW-0732">Signal</keyword>
<dbReference type="Pfam" id="PF05817">
    <property type="entry name" value="Ribophorin_II"/>
    <property type="match status" value="1"/>
</dbReference>
<feature type="transmembrane region" description="Helical" evidence="12">
    <location>
        <begin position="551"/>
        <end position="570"/>
    </location>
</feature>
<comment type="function">
    <text evidence="1 12">Subunit of the oligosaccharyl transferase (OST) complex that catalyzes the initial transfer of a defined glycan (Glc(3)Man(9)GlcNAc(2) in eukaryotes) from the lipid carrier dolichol-pyrophosphate to an asparagine residue within an Asn-X-Ser/Thr consensus motif in nascent polypeptide chains, the first step in protein N-glycosylation. N-glycosylation occurs cotranslationally and the complex associates with the Sec61 complex at the channel-forming translocon complex that mediates protein translocation across the endoplasmic reticulum (ER). All subunits are required for a maximal enzyme activity.</text>
</comment>
<keyword evidence="10 12" id="KW-0472">Membrane</keyword>